<dbReference type="SMART" id="SM00481">
    <property type="entry name" value="POLIIIAc"/>
    <property type="match status" value="1"/>
</dbReference>
<name>A0A944DKP8_PSEFL</name>
<dbReference type="GO" id="GO:0006260">
    <property type="term" value="P:DNA replication"/>
    <property type="evidence" value="ECO:0007669"/>
    <property type="project" value="UniProtKB-KW"/>
</dbReference>
<protein>
    <recommendedName>
        <fullName evidence="4">DNA polymerase III subunit alpha</fullName>
        <ecNumber evidence="3">2.7.7.7</ecNumber>
    </recommendedName>
</protein>
<evidence type="ECO:0000256" key="4">
    <source>
        <dbReference type="ARBA" id="ARBA00019114"/>
    </source>
</evidence>
<keyword evidence="6 14" id="KW-0808">Transferase</keyword>
<dbReference type="InterPro" id="IPR041931">
    <property type="entry name" value="DNA_pol3_alpha_thumb_dom"/>
</dbReference>
<evidence type="ECO:0000256" key="10">
    <source>
        <dbReference type="ARBA" id="ARBA00025611"/>
    </source>
</evidence>
<evidence type="ECO:0000256" key="11">
    <source>
        <dbReference type="ARBA" id="ARBA00026073"/>
    </source>
</evidence>
<dbReference type="Proteomes" id="UP000692896">
    <property type="component" value="Unassembled WGS sequence"/>
</dbReference>
<comment type="caution">
    <text evidence="14">The sequence shown here is derived from an EMBL/GenBank/DDBJ whole genome shotgun (WGS) entry which is preliminary data.</text>
</comment>
<comment type="similarity">
    <text evidence="2">Belongs to the DNA polymerase type-C family. DnaE subfamily.</text>
</comment>
<comment type="catalytic activity">
    <reaction evidence="12">
        <text>DNA(n) + a 2'-deoxyribonucleoside 5'-triphosphate = DNA(n+1) + diphosphate</text>
        <dbReference type="Rhea" id="RHEA:22508"/>
        <dbReference type="Rhea" id="RHEA-COMP:17339"/>
        <dbReference type="Rhea" id="RHEA-COMP:17340"/>
        <dbReference type="ChEBI" id="CHEBI:33019"/>
        <dbReference type="ChEBI" id="CHEBI:61560"/>
        <dbReference type="ChEBI" id="CHEBI:173112"/>
        <dbReference type="EC" id="2.7.7.7"/>
    </reaction>
</comment>
<evidence type="ECO:0000313" key="15">
    <source>
        <dbReference type="Proteomes" id="UP000692896"/>
    </source>
</evidence>
<dbReference type="Pfam" id="PF02811">
    <property type="entry name" value="PHP"/>
    <property type="match status" value="1"/>
</dbReference>
<dbReference type="RefSeq" id="WP_214915579.1">
    <property type="nucleotide sequence ID" value="NZ_JAGGNX010000007.1"/>
</dbReference>
<dbReference type="InterPro" id="IPR012340">
    <property type="entry name" value="NA-bd_OB-fold"/>
</dbReference>
<dbReference type="NCBIfam" id="TIGR00594">
    <property type="entry name" value="polc"/>
    <property type="match status" value="1"/>
</dbReference>
<dbReference type="GO" id="GO:0005737">
    <property type="term" value="C:cytoplasm"/>
    <property type="evidence" value="ECO:0007669"/>
    <property type="project" value="UniProtKB-SubCell"/>
</dbReference>
<dbReference type="NCBIfam" id="NF004226">
    <property type="entry name" value="PRK05673.1"/>
    <property type="match status" value="1"/>
</dbReference>
<dbReference type="FunFam" id="1.10.150.870:FF:000001">
    <property type="entry name" value="DNA polymerase III subunit alpha"/>
    <property type="match status" value="1"/>
</dbReference>
<dbReference type="Pfam" id="PF01336">
    <property type="entry name" value="tRNA_anti-codon"/>
    <property type="match status" value="1"/>
</dbReference>
<evidence type="ECO:0000256" key="1">
    <source>
        <dbReference type="ARBA" id="ARBA00004496"/>
    </source>
</evidence>
<dbReference type="PANTHER" id="PTHR32294:SF0">
    <property type="entry name" value="DNA POLYMERASE III SUBUNIT ALPHA"/>
    <property type="match status" value="1"/>
</dbReference>
<keyword evidence="5" id="KW-0963">Cytoplasm</keyword>
<dbReference type="FunFam" id="2.40.50.140:FF:000106">
    <property type="entry name" value="DNA polymerase III subunit alpha"/>
    <property type="match status" value="1"/>
</dbReference>
<dbReference type="SUPFAM" id="SSF89550">
    <property type="entry name" value="PHP domain-like"/>
    <property type="match status" value="1"/>
</dbReference>
<dbReference type="FunFam" id="3.20.20.140:FF:000028">
    <property type="entry name" value="DNA polymerase III subunit alpha"/>
    <property type="match status" value="1"/>
</dbReference>
<dbReference type="Gene3D" id="3.20.20.140">
    <property type="entry name" value="Metal-dependent hydrolases"/>
    <property type="match status" value="1"/>
</dbReference>
<sequence>MPASFVHLRLHTEYSLVDGLVRIKPLVKTLVGMNMPAVAVTDQNNMCSLVKFYKNAMGAGIKPICGADLWLSNKDPDAPLSRISLLVMNAVGYRNLTELISRGFIDGQRNGSIIIEREWVAEANEGLIMLSAAKEGEIGLALLSGNAEEAEVLARDWMAVFPDRFYIEVQRTNRPNDEEHLHAAVALADRIGAPLVATNDVRFIKQEDFEAHETRVCIGEGRALDDPRRPKNYSDQQYLKSAEEMAELFSDLPEALENTVEIAKRCNIDVKLGKHFLPNFPIPDGMTIDEYFRKVSFDGLDERLSVLLPKDTTEDYEAKRQVYVDRLNFELDIIIQMGFPGYFLIVMDFIQWAKSNGVPVGPGRGSGAGSLVAYVQKITDLDPLEYDLLFERFLNPERVSMPDFDVDFCMDGRDRVIDYVAEKYGRNAVSQIITFGSMAAKAVVRDVARVQGKSYGLADRLSKMIPFEVGMTLEKAYEQEEILRDFIKVDEEAAEIWEMARKLEGVVRNVGKHAGGVVIAPTKLTDFSPIYCDEEGDGLVTQFDKDDVEAAGLVKFDFLGLRTLTIIDWALKTINRDRAKVGEAPLDIAFIPLDDKPTYSLLQKAETTAVFQLESRGMKELIKKLKPDCLEDLIALVALFRPGPLQSGMVDDFINRKHGRAELAYPHPDYQYDGLKPVLAPTYGIILYQEQVMQIAQVMAGYTLGGADMLRRAMGKKKPEEMAKQRGGFIEGCANNGIDADLAGNIFDLVEKFAGYGFNKSHSAAYGLVSYQTAWLKAHYPAPFMAAVLSADMHNTDKVVTLIEEVRTMKLRLDAPDVNASEFKFTVNDEGRIIYGLGAIKGVGEGPVEAITEARQDGPFKDLFDFCARVDLKRINKRTLDGLIRSGALDRLGPYFQDEPKAYQANIDRNRAVLLAAMEEAIKAAEQTARTHDSGHADLFGGLFVEEDADVYGNHRKAKELTLKERLKGEKDTLGLYLTGHPIDEYEGEIRRFARQRIIDLKPARDTQTVAGMIIALRVMKNKKGDKMGFITLDDRSGRIEASLFADAFHSAQSLLQTDAMVVVEGEVSNDDFSGGLRLRVKRVMSMEDARTNLAESLRLKLQTQDLKGDQLRWLGELFKRHRGACPITMEYMRPDAKAVLQFGEGWRIDPADALIQALRDQFGKDNVFLQYR</sequence>
<dbReference type="InterPro" id="IPR016195">
    <property type="entry name" value="Pol/histidinol_Pase-like"/>
</dbReference>
<dbReference type="Pfam" id="PF20914">
    <property type="entry name" value="DNA_pol_IIIA_C"/>
    <property type="match status" value="1"/>
</dbReference>
<comment type="function">
    <text evidence="10">DNA polymerase III is a complex, multichain enzyme responsible for most of the replicative synthesis in bacteria. This DNA polymerase also exhibits 3' to 5' exonuclease activity. The alpha chain is the DNA polymerase.</text>
</comment>
<evidence type="ECO:0000313" key="14">
    <source>
        <dbReference type="EMBL" id="MBT2330961.1"/>
    </source>
</evidence>
<evidence type="ECO:0000256" key="5">
    <source>
        <dbReference type="ARBA" id="ARBA00022490"/>
    </source>
</evidence>
<dbReference type="Gene3D" id="2.40.50.140">
    <property type="entry name" value="Nucleic acid-binding proteins"/>
    <property type="match status" value="1"/>
</dbReference>
<dbReference type="PANTHER" id="PTHR32294">
    <property type="entry name" value="DNA POLYMERASE III SUBUNIT ALPHA"/>
    <property type="match status" value="1"/>
</dbReference>
<dbReference type="InterPro" id="IPR004805">
    <property type="entry name" value="DnaE2/DnaE/PolC"/>
</dbReference>
<dbReference type="Pfam" id="PF07733">
    <property type="entry name" value="DNA_pol3_alpha"/>
    <property type="match status" value="1"/>
</dbReference>
<dbReference type="GO" id="GO:0003887">
    <property type="term" value="F:DNA-directed DNA polymerase activity"/>
    <property type="evidence" value="ECO:0007669"/>
    <property type="project" value="UniProtKB-KW"/>
</dbReference>
<evidence type="ECO:0000259" key="13">
    <source>
        <dbReference type="SMART" id="SM00481"/>
    </source>
</evidence>
<keyword evidence="9" id="KW-0239">DNA-directed DNA polymerase</keyword>
<evidence type="ECO:0000256" key="7">
    <source>
        <dbReference type="ARBA" id="ARBA00022695"/>
    </source>
</evidence>
<accession>A0A944DKP8</accession>
<comment type="subunit">
    <text evidence="11">DNA polymerase III contains a core (composed of alpha, epsilon and theta chains) that associates with a tau subunit. This core dimerizes to form the POLIII' complex. PolIII' associates with the gamma complex (composed of gamma, delta, delta', psi and chi chains) and with the beta chain to form the complete DNA polymerase III complex.</text>
</comment>
<evidence type="ECO:0000256" key="3">
    <source>
        <dbReference type="ARBA" id="ARBA00012417"/>
    </source>
</evidence>
<dbReference type="CDD" id="cd04485">
    <property type="entry name" value="DnaE_OBF"/>
    <property type="match status" value="1"/>
</dbReference>
<dbReference type="EC" id="2.7.7.7" evidence="3"/>
<dbReference type="InterPro" id="IPR040982">
    <property type="entry name" value="DNA_pol3_finger"/>
</dbReference>
<dbReference type="InterPro" id="IPR003141">
    <property type="entry name" value="Pol/His_phosphatase_N"/>
</dbReference>
<evidence type="ECO:0000256" key="9">
    <source>
        <dbReference type="ARBA" id="ARBA00022932"/>
    </source>
</evidence>
<gene>
    <name evidence="14" type="primary">dnaE</name>
    <name evidence="14" type="ORF">J7E47_19800</name>
</gene>
<comment type="subcellular location">
    <subcellularLocation>
        <location evidence="1">Cytoplasm</location>
    </subcellularLocation>
</comment>
<dbReference type="InterPro" id="IPR004365">
    <property type="entry name" value="NA-bd_OB_tRNA"/>
</dbReference>
<dbReference type="InterPro" id="IPR004013">
    <property type="entry name" value="PHP_dom"/>
</dbReference>
<dbReference type="InterPro" id="IPR011708">
    <property type="entry name" value="DNA_pol3_alpha_NTPase_dom"/>
</dbReference>
<dbReference type="Gene3D" id="1.10.150.870">
    <property type="match status" value="1"/>
</dbReference>
<feature type="domain" description="Polymerase/histidinol phosphatase N-terminal" evidence="13">
    <location>
        <begin position="6"/>
        <end position="73"/>
    </location>
</feature>
<evidence type="ECO:0000256" key="6">
    <source>
        <dbReference type="ARBA" id="ARBA00022679"/>
    </source>
</evidence>
<dbReference type="SUPFAM" id="SSF160975">
    <property type="entry name" value="AF1531-like"/>
    <property type="match status" value="1"/>
</dbReference>
<dbReference type="InterPro" id="IPR049821">
    <property type="entry name" value="PolIIIA_DnaE1_PHP"/>
</dbReference>
<dbReference type="AlphaFoldDB" id="A0A944DKP8"/>
<dbReference type="Pfam" id="PF17657">
    <property type="entry name" value="DNA_pol3_finger"/>
    <property type="match status" value="1"/>
</dbReference>
<proteinExistence type="inferred from homology"/>
<evidence type="ECO:0000256" key="8">
    <source>
        <dbReference type="ARBA" id="ARBA00022705"/>
    </source>
</evidence>
<dbReference type="EMBL" id="JAGGOB010000042">
    <property type="protein sequence ID" value="MBT2330961.1"/>
    <property type="molecule type" value="Genomic_DNA"/>
</dbReference>
<dbReference type="Gene3D" id="1.10.10.1600">
    <property type="entry name" value="Bacterial DNA polymerase III alpha subunit, thumb domain"/>
    <property type="match status" value="1"/>
</dbReference>
<reference evidence="14" key="1">
    <citation type="submission" date="2021-03" db="EMBL/GenBank/DDBJ databases">
        <title>Genomic analysis provides insights into the functional capacity of soil bacteria communities inhabiting an altitudinal gradient in the Atacama Desert.</title>
        <authorList>
            <person name="Gonzalez M."/>
            <person name="Maldonado J."/>
            <person name="Maza F."/>
            <person name="Hodar C."/>
            <person name="Cortes M."/>
            <person name="Palma R."/>
            <person name="Andreani C."/>
            <person name="Gaete A."/>
            <person name="Vasquez-Dean J."/>
            <person name="Acuna V."/>
            <person name="Aguado M."/>
            <person name="Mandakovic D."/>
            <person name="Latorre M."/>
            <person name="Orellana A."/>
            <person name="Gutierrez R."/>
            <person name="Montecino M."/>
            <person name="Allende M."/>
            <person name="Maass A."/>
            <person name="Cambiazo V."/>
        </authorList>
    </citation>
    <scope>NUCLEOTIDE SEQUENCE</scope>
    <source>
        <strain evidence="14">ISL-25</strain>
    </source>
</reference>
<dbReference type="GO" id="GO:0003676">
    <property type="term" value="F:nucleic acid binding"/>
    <property type="evidence" value="ECO:0007669"/>
    <property type="project" value="InterPro"/>
</dbReference>
<dbReference type="Pfam" id="PF14579">
    <property type="entry name" value="HHH_6"/>
    <property type="match status" value="1"/>
</dbReference>
<keyword evidence="7 14" id="KW-0548">Nucleotidyltransferase</keyword>
<evidence type="ECO:0000256" key="12">
    <source>
        <dbReference type="ARBA" id="ARBA00049244"/>
    </source>
</evidence>
<dbReference type="CDD" id="cd07433">
    <property type="entry name" value="PHP_PolIIIA_DnaE1"/>
    <property type="match status" value="1"/>
</dbReference>
<evidence type="ECO:0000256" key="2">
    <source>
        <dbReference type="ARBA" id="ARBA00009496"/>
    </source>
</evidence>
<organism evidence="14 15">
    <name type="scientific">Pseudomonas fluorescens</name>
    <dbReference type="NCBI Taxonomy" id="294"/>
    <lineage>
        <taxon>Bacteria</taxon>
        <taxon>Pseudomonadati</taxon>
        <taxon>Pseudomonadota</taxon>
        <taxon>Gammaproteobacteria</taxon>
        <taxon>Pseudomonadales</taxon>
        <taxon>Pseudomonadaceae</taxon>
        <taxon>Pseudomonas</taxon>
    </lineage>
</organism>
<dbReference type="InterPro" id="IPR029460">
    <property type="entry name" value="DNAPol_HHH"/>
</dbReference>
<dbReference type="FunFam" id="1.10.10.1600:FF:000001">
    <property type="entry name" value="DNA polymerase III subunit alpha"/>
    <property type="match status" value="1"/>
</dbReference>
<dbReference type="GO" id="GO:0008408">
    <property type="term" value="F:3'-5' exonuclease activity"/>
    <property type="evidence" value="ECO:0007669"/>
    <property type="project" value="InterPro"/>
</dbReference>
<keyword evidence="8" id="KW-0235">DNA replication</keyword>
<dbReference type="InterPro" id="IPR048472">
    <property type="entry name" value="DNA_pol_IIIA_C"/>
</dbReference>